<dbReference type="GO" id="GO:0005737">
    <property type="term" value="C:cytoplasm"/>
    <property type="evidence" value="ECO:0007669"/>
    <property type="project" value="TreeGrafter"/>
</dbReference>
<dbReference type="InterPro" id="IPR037171">
    <property type="entry name" value="NagB/RpiA_transferase-like"/>
</dbReference>
<dbReference type="Gene3D" id="3.40.50.10420">
    <property type="entry name" value="NagB/RpiA/CoA transferase-like"/>
    <property type="match status" value="1"/>
</dbReference>
<protein>
    <submittedName>
        <fullName evidence="1">5-formyltetrahydrofolate cyclo-ligase</fullName>
    </submittedName>
</protein>
<gene>
    <name evidence="1" type="ORF">CWE10_09985</name>
</gene>
<reference evidence="1" key="1">
    <citation type="submission" date="2017-11" db="EMBL/GenBank/DDBJ databases">
        <title>Three new genomes from thermophilic consortium.</title>
        <authorList>
            <person name="Quaggio R."/>
            <person name="Amgarten D."/>
            <person name="Setubal J.C."/>
        </authorList>
    </citation>
    <scope>NUCLEOTIDE SEQUENCE</scope>
    <source>
        <strain evidence="1">ZCTH01-B2</strain>
    </source>
</reference>
<dbReference type="Pfam" id="PF01812">
    <property type="entry name" value="5-FTHF_cyc-lig"/>
    <property type="match status" value="1"/>
</dbReference>
<sequence length="246" mass="27445">MEKGQIRQWVWDELTRRGQAAFPKPVHGRIPNFVGSAAAAARLRELEVYRQARVVKVGPDSPLHPIRAMVLRDGKKLYMPTPRLTAGFVVLEGVEPGREREATSLTNFRRFGREVRLEEIDPIDLVVAGTVAVSQSTGVRIGKGAGYGDMEFALLCRLGKLRPDTPVVTAVHDLQVVDAPDHPLGVELPWDPHDISVDYIVTPTRTTAVRRAHPQPTEIDWSLLEPKRLRALQPLLELRRMQGGNP</sequence>
<name>A0A953I8W1_SYMTR</name>
<dbReference type="SUPFAM" id="SSF100950">
    <property type="entry name" value="NagB/RpiA/CoA transferase-like"/>
    <property type="match status" value="1"/>
</dbReference>
<dbReference type="RefSeq" id="WP_273379570.1">
    <property type="nucleotide sequence ID" value="NZ_PIUK01000086.1"/>
</dbReference>
<dbReference type="PANTHER" id="PTHR13017:SF0">
    <property type="entry name" value="METHENYLTETRAHYDROFOLATE SYNTHASE DOMAIN-CONTAINING PROTEIN"/>
    <property type="match status" value="1"/>
</dbReference>
<dbReference type="PANTHER" id="PTHR13017">
    <property type="entry name" value="5-FORMYLTETRAHYDROFOLATE CYCLO-LIGASE-RELATED"/>
    <property type="match status" value="1"/>
</dbReference>
<dbReference type="InterPro" id="IPR024185">
    <property type="entry name" value="FTHF_cligase-like_sf"/>
</dbReference>
<proteinExistence type="predicted"/>
<dbReference type="AlphaFoldDB" id="A0A953I8W1"/>
<evidence type="ECO:0000313" key="1">
    <source>
        <dbReference type="EMBL" id="MBY6276528.1"/>
    </source>
</evidence>
<dbReference type="EMBL" id="PIUK01000086">
    <property type="protein sequence ID" value="MBY6276528.1"/>
    <property type="molecule type" value="Genomic_DNA"/>
</dbReference>
<comment type="caution">
    <text evidence="1">The sequence shown here is derived from an EMBL/GenBank/DDBJ whole genome shotgun (WGS) entry which is preliminary data.</text>
</comment>
<dbReference type="InterPro" id="IPR002698">
    <property type="entry name" value="FTHF_cligase"/>
</dbReference>
<organism evidence="1 2">
    <name type="scientific">Symbiobacterium thermophilum</name>
    <dbReference type="NCBI Taxonomy" id="2734"/>
    <lineage>
        <taxon>Bacteria</taxon>
        <taxon>Bacillati</taxon>
        <taxon>Bacillota</taxon>
        <taxon>Clostridia</taxon>
        <taxon>Eubacteriales</taxon>
        <taxon>Symbiobacteriaceae</taxon>
        <taxon>Symbiobacterium</taxon>
    </lineage>
</organism>
<dbReference type="Proteomes" id="UP000732377">
    <property type="component" value="Unassembled WGS sequence"/>
</dbReference>
<evidence type="ECO:0000313" key="2">
    <source>
        <dbReference type="Proteomes" id="UP000732377"/>
    </source>
</evidence>
<accession>A0A953I8W1</accession>